<dbReference type="EC" id="2.7.7.7" evidence="14"/>
<sequence length="1090" mass="121749">MRDYFLQLERDARRCYEIASRARIHGIDPEEKVEIPLAEDMAARVEELLSSYGVSGIADRIRKLSEDHNREEMSLIIAKEIAHSGKGSKLELLERAVRVGLAILTEGILVAPLEGIAAVKISGERQENDYVTLYFSGPIRSAGGTGQALSVLIADVVRRELGIGRFVATEEEVERFKEEIPLYKQAQHLQYLPSAEEIELVVRNCPICIDGEGTEDMEVAGYRDLARITTNRLRGGACIVIADGLCQKASKIMKHVGNLNLDGWNFLEMMSNRATDVEDGEVRITPNEKYVKDMVAGRPIFCHPSRVGGFRLRYGRTRTTGLSAVAINPATMFVLDSFIAIGTQIKLERPGKAGAVTPCTEAEGPIVLLNNGDVVQLNSSAEALKAVPEIREIIDVGEILIPFGEFLENNHPLVPAGYSIEWHREVLRSKMKVLPPNWKTQTWEEALETSLKYDVPLHPSYNLFWSDITPEELYKLIDFVSKHGRFTDGLLRLPLSGEKGILEKLGALHRVVSNEVVVDKYARPLLLCLGLEADGTTIRRIRQPGLFSTTLETVSQLAGIRIMPRAVTRIGSRMARPEKAAERRMKPSPHVLFPLGAAGGMQRLFSSAARKGEFTVEMNRRTCPSCGSVTFLSLCRCGSHTFSKGESASFRINIQNILTDAMERIGETKYYEMKGVQGLISSARTPEAVEKGILRAKHGISVFRDGTVRFDMTDVPVTHFRPAEIGLDVGKARELGYTVDAAGRELVSDRQLCELRVQDIIPSVKFADYMKKVADFIDETLEKLYGLQPFYRLRESRDLIGHLALGLAPHTSGGILCRIIGFTDANAGYGHPFFHAAKRRNADGDEDSVILLMDALLNFSRSYLPETRGGLMDAPLVLSLRIDPNEIDKEAHNIDLLSEYPLAFFEAAERFARPKEVEGIMDTVGPRIFTERQYEGFGFTHDTEDMAEGPKESVYSTLETMEDKLWAQLRLAQKIRAVDAGDVALRVITRHFLPDMIGNLKSFSAQELRCTKCGAKYRRIPLKGVCYCGHELTLTVHEASVKKYLELTKEIVRRFNLPSYTVQRIELIESSMNSLFESDSVKMTKLSEFE</sequence>
<dbReference type="GO" id="GO:0006308">
    <property type="term" value="P:DNA catabolic process"/>
    <property type="evidence" value="ECO:0007669"/>
    <property type="project" value="UniProtKB-UniRule"/>
</dbReference>
<dbReference type="InterPro" id="IPR056172">
    <property type="entry name" value="PolC_DP2_cat_dom"/>
</dbReference>
<evidence type="ECO:0000256" key="3">
    <source>
        <dbReference type="ARBA" id="ARBA00022679"/>
    </source>
</evidence>
<proteinExistence type="inferred from homology"/>
<keyword evidence="7 14" id="KW-0378">Hydrolase</keyword>
<dbReference type="EMBL" id="JAHEAC010000041">
    <property type="protein sequence ID" value="MBX8644149.1"/>
    <property type="molecule type" value="Genomic_DNA"/>
</dbReference>
<reference evidence="19" key="1">
    <citation type="submission" date="2021-05" db="EMBL/GenBank/DDBJ databases">
        <title>Genomic insights into ecological role and evolution of a novel Thermoplasmata order Candidatus Sysuiplasmatales.</title>
        <authorList>
            <person name="Yuan Y."/>
        </authorList>
    </citation>
    <scope>NUCLEOTIDE SEQUENCE</scope>
    <source>
        <strain evidence="19">TUT19-bin139</strain>
    </source>
</reference>
<evidence type="ECO:0000256" key="7">
    <source>
        <dbReference type="ARBA" id="ARBA00022801"/>
    </source>
</evidence>
<dbReference type="InterPro" id="IPR054475">
    <property type="entry name" value="Znf-DPOE"/>
</dbReference>
<keyword evidence="4 14" id="KW-0548">Nucleotidyltransferase</keyword>
<dbReference type="InterPro" id="IPR056171">
    <property type="entry name" value="PolC_DP2_central_dom"/>
</dbReference>
<keyword evidence="9 14" id="KW-0239">DNA-directed DNA polymerase</keyword>
<dbReference type="GO" id="GO:0003677">
    <property type="term" value="F:DNA binding"/>
    <property type="evidence" value="ECO:0007669"/>
    <property type="project" value="UniProtKB-UniRule"/>
</dbReference>
<evidence type="ECO:0000313" key="20">
    <source>
        <dbReference type="Proteomes" id="UP000750197"/>
    </source>
</evidence>
<dbReference type="Pfam" id="PF24844">
    <property type="entry name" value="PolC_DP2_central"/>
    <property type="match status" value="1"/>
</dbReference>
<accession>A0A8J7YWJ3</accession>
<dbReference type="PANTHER" id="PTHR42210">
    <property type="entry name" value="DNA POLYMERASE II LARGE SUBUNIT"/>
    <property type="match status" value="1"/>
</dbReference>
<evidence type="ECO:0000256" key="4">
    <source>
        <dbReference type="ARBA" id="ARBA00022695"/>
    </source>
</evidence>
<dbReference type="Pfam" id="PF03833">
    <property type="entry name" value="PolC_DP2_N"/>
    <property type="match status" value="1"/>
</dbReference>
<keyword evidence="11 14" id="KW-0511">Multifunctional enzyme</keyword>
<evidence type="ECO:0000256" key="12">
    <source>
        <dbReference type="ARBA" id="ARBA00025068"/>
    </source>
</evidence>
<dbReference type="Pfam" id="PF24846">
    <property type="entry name" value="PolC_DP2_cat"/>
    <property type="match status" value="1"/>
</dbReference>
<feature type="domain" description="DNA polymerase-epsilon zinc finger" evidence="16">
    <location>
        <begin position="1005"/>
        <end position="1057"/>
    </location>
</feature>
<dbReference type="PIRSF" id="PIRSF016275">
    <property type="entry name" value="PolC_DP2"/>
    <property type="match status" value="1"/>
</dbReference>
<dbReference type="NCBIfam" id="NF003103">
    <property type="entry name" value="PRK04023.1"/>
    <property type="match status" value="1"/>
</dbReference>
<evidence type="ECO:0000259" key="18">
    <source>
        <dbReference type="Pfam" id="PF24846"/>
    </source>
</evidence>
<evidence type="ECO:0000256" key="5">
    <source>
        <dbReference type="ARBA" id="ARBA00022705"/>
    </source>
</evidence>
<keyword evidence="3 14" id="KW-0808">Transferase</keyword>
<feature type="domain" description="DNA polymerase II large subunit DP2 central" evidence="17">
    <location>
        <begin position="278"/>
        <end position="655"/>
    </location>
</feature>
<evidence type="ECO:0000256" key="6">
    <source>
        <dbReference type="ARBA" id="ARBA00022722"/>
    </source>
</evidence>
<keyword evidence="5 14" id="KW-0235">DNA replication</keyword>
<dbReference type="HAMAP" id="MF_00324">
    <property type="entry name" value="DNApol_II_L_arch"/>
    <property type="match status" value="1"/>
</dbReference>
<organism evidence="19 20">
    <name type="scientific">Candidatus Sysuiplasma superficiale</name>
    <dbReference type="NCBI Taxonomy" id="2823368"/>
    <lineage>
        <taxon>Archaea</taxon>
        <taxon>Methanobacteriati</taxon>
        <taxon>Thermoplasmatota</taxon>
        <taxon>Thermoplasmata</taxon>
        <taxon>Candidatus Sysuiplasmatales</taxon>
        <taxon>Candidatus Sysuiplasmataceae</taxon>
        <taxon>Candidatus Sysuiplasma</taxon>
    </lineage>
</organism>
<dbReference type="PANTHER" id="PTHR42210:SF1">
    <property type="entry name" value="DNA POLYMERASE II LARGE SUBUNIT"/>
    <property type="match status" value="1"/>
</dbReference>
<keyword evidence="6 14" id="KW-0540">Nuclease</keyword>
<dbReference type="InterPro" id="IPR004475">
    <property type="entry name" value="PolC_DP2"/>
</dbReference>
<evidence type="ECO:0000256" key="14">
    <source>
        <dbReference type="HAMAP-Rule" id="MF_00324"/>
    </source>
</evidence>
<evidence type="ECO:0000256" key="13">
    <source>
        <dbReference type="ARBA" id="ARBA00049244"/>
    </source>
</evidence>
<dbReference type="AlphaFoldDB" id="A0A8J7YWJ3"/>
<comment type="function">
    <text evidence="12 14">Possesses two activities: a DNA synthesis (polymerase) and an exonucleolytic activity that degrades single-stranded DNA in the 3'- to 5'-direction. Has a template-primer preference which is characteristic of a replicative DNA polymerase.</text>
</comment>
<comment type="subunit">
    <text evidence="2 14">Heterodimer of a large subunit and a small subunit.</text>
</comment>
<dbReference type="NCBIfam" id="TIGR00354">
    <property type="entry name" value="polC"/>
    <property type="match status" value="1"/>
</dbReference>
<keyword evidence="8 14" id="KW-0269">Exonuclease</keyword>
<comment type="catalytic activity">
    <reaction evidence="14">
        <text>Exonucleolytic cleavage in the 3'- to 5'-direction to yield nucleoside 5'-phosphates.</text>
        <dbReference type="EC" id="3.1.11.1"/>
    </reaction>
</comment>
<evidence type="ECO:0000256" key="10">
    <source>
        <dbReference type="ARBA" id="ARBA00023125"/>
    </source>
</evidence>
<evidence type="ECO:0000256" key="2">
    <source>
        <dbReference type="ARBA" id="ARBA00011315"/>
    </source>
</evidence>
<keyword evidence="10 14" id="KW-0238">DNA-binding</keyword>
<evidence type="ECO:0000259" key="16">
    <source>
        <dbReference type="Pfam" id="PF22912"/>
    </source>
</evidence>
<feature type="domain" description="DNA polymerase II large subunit DP2 catalytic" evidence="18">
    <location>
        <begin position="669"/>
        <end position="964"/>
    </location>
</feature>
<comment type="similarity">
    <text evidence="1 14">Belongs to the archaeal DNA polymerase II family.</text>
</comment>
<name>A0A8J7YWJ3_9ARCH</name>
<comment type="caution">
    <text evidence="19">The sequence shown here is derived from an EMBL/GenBank/DDBJ whole genome shotgun (WGS) entry which is preliminary data.</text>
</comment>
<evidence type="ECO:0000313" key="19">
    <source>
        <dbReference type="EMBL" id="MBX8644149.1"/>
    </source>
</evidence>
<evidence type="ECO:0000256" key="1">
    <source>
        <dbReference type="ARBA" id="ARBA00011053"/>
    </source>
</evidence>
<gene>
    <name evidence="14" type="primary">polC</name>
    <name evidence="19" type="ORF">KIY12_05430</name>
</gene>
<comment type="catalytic activity">
    <reaction evidence="13 14">
        <text>DNA(n) + a 2'-deoxyribonucleoside 5'-triphosphate = DNA(n+1) + diphosphate</text>
        <dbReference type="Rhea" id="RHEA:22508"/>
        <dbReference type="Rhea" id="RHEA-COMP:17339"/>
        <dbReference type="Rhea" id="RHEA-COMP:17340"/>
        <dbReference type="ChEBI" id="CHEBI:33019"/>
        <dbReference type="ChEBI" id="CHEBI:61560"/>
        <dbReference type="ChEBI" id="CHEBI:173112"/>
        <dbReference type="EC" id="2.7.7.7"/>
    </reaction>
</comment>
<dbReference type="Pfam" id="PF22912">
    <property type="entry name" value="zf-DPOE"/>
    <property type="match status" value="1"/>
</dbReference>
<dbReference type="InterPro" id="IPR016033">
    <property type="entry name" value="PolC_DP2_N"/>
</dbReference>
<dbReference type="GO" id="GO:0006261">
    <property type="term" value="P:DNA-templated DNA replication"/>
    <property type="evidence" value="ECO:0007669"/>
    <property type="project" value="UniProtKB-UniRule"/>
</dbReference>
<evidence type="ECO:0000259" key="15">
    <source>
        <dbReference type="Pfam" id="PF03833"/>
    </source>
</evidence>
<evidence type="ECO:0000256" key="11">
    <source>
        <dbReference type="ARBA" id="ARBA00023268"/>
    </source>
</evidence>
<evidence type="ECO:0000256" key="9">
    <source>
        <dbReference type="ARBA" id="ARBA00022932"/>
    </source>
</evidence>
<evidence type="ECO:0000256" key="8">
    <source>
        <dbReference type="ARBA" id="ARBA00022839"/>
    </source>
</evidence>
<dbReference type="EC" id="3.1.11.1" evidence="14"/>
<evidence type="ECO:0000259" key="17">
    <source>
        <dbReference type="Pfam" id="PF24844"/>
    </source>
</evidence>
<protein>
    <recommendedName>
        <fullName evidence="14">DNA polymerase II large subunit</fullName>
        <shortName evidence="14">Pol II</shortName>
        <ecNumber evidence="14">2.7.7.7</ecNumber>
    </recommendedName>
    <alternativeName>
        <fullName evidence="14">Exodeoxyribonuclease large subunit</fullName>
        <ecNumber evidence="14">3.1.11.1</ecNumber>
    </alternativeName>
</protein>
<dbReference type="GO" id="GO:0008310">
    <property type="term" value="F:single-stranded DNA 3'-5' DNA exonuclease activity"/>
    <property type="evidence" value="ECO:0007669"/>
    <property type="project" value="UniProtKB-EC"/>
</dbReference>
<dbReference type="Proteomes" id="UP000750197">
    <property type="component" value="Unassembled WGS sequence"/>
</dbReference>
<dbReference type="GO" id="GO:0003887">
    <property type="term" value="F:DNA-directed DNA polymerase activity"/>
    <property type="evidence" value="ECO:0007669"/>
    <property type="project" value="UniProtKB-UniRule"/>
</dbReference>
<feature type="domain" description="DNA polymerase II large subunit DP2 N-terminal" evidence="15">
    <location>
        <begin position="3"/>
        <end position="271"/>
    </location>
</feature>